<dbReference type="GO" id="GO:0000149">
    <property type="term" value="F:SNARE binding"/>
    <property type="evidence" value="ECO:0007669"/>
    <property type="project" value="TreeGrafter"/>
</dbReference>
<evidence type="ECO:0000259" key="1">
    <source>
        <dbReference type="PROSITE" id="PS50234"/>
    </source>
</evidence>
<sequence>MEQLPANCNILLLNIGKMVKDSDSYIREHPLLCSGCSATCSKLNQINDSKTWTCVFCAAENPLSNDNIFKIREEGDELYSGDPLLENEYSFGNQSMIIFCIDISGSMSVTTELSQDQSNDYNIVYKSRMEAVKSALDQTLDILHKQHCEKRVALVTFSDQVKLYGDGLKEPLVLQDTELLDPDHLKSQGEDQPLPRPLSETLHALKEKIHCLEESGATALGPAALVSIAIASKSPGSKVIICTDGRANTDLGNLEDISEEYAYQSSKLYYSNLGDLALQHSVVVSVVTIEGTNCRLPELGQLADKTGGKVNIVHPLKLADEFQSILEEDIIATNVKLKVFLPLTMYFLYEGDQQSVLEKSFGSVTSDTVLSTEFNIYSSKIKEVLRFSQLPIQLHLTYTLPDGRSRWRILSLRRPVTNDCSTALESIDLSVLQIHSVQFSARLAMEGYVSEARNVALELKALIDMVMRHEKYEAPDVVYEDWENSMAPIYEDLQEYMKEDSSGKTEQDSHREVPVVKTFSDEMATMIFHMKRAKNKVLSKLGN</sequence>
<dbReference type="AlphaFoldDB" id="A0AAV7B5N8"/>
<keyword evidence="3" id="KW-1185">Reference proteome</keyword>
<dbReference type="PANTHER" id="PTHR13803">
    <property type="entry name" value="SEC24-RELATED PROTEIN"/>
    <property type="match status" value="1"/>
</dbReference>
<dbReference type="Proteomes" id="UP000824782">
    <property type="component" value="Unassembled WGS sequence"/>
</dbReference>
<comment type="caution">
    <text evidence="2">The sequence shown here is derived from an EMBL/GenBank/DDBJ whole genome shotgun (WGS) entry which is preliminary data.</text>
</comment>
<dbReference type="InterPro" id="IPR036174">
    <property type="entry name" value="Znf_Sec23_Sec24_sf"/>
</dbReference>
<reference evidence="2" key="1">
    <citation type="thesis" date="2020" institute="ProQuest LLC" country="789 East Eisenhower Parkway, Ann Arbor, MI, USA">
        <title>Comparative Genomics and Chromosome Evolution.</title>
        <authorList>
            <person name="Mudd A.B."/>
        </authorList>
    </citation>
    <scope>NUCLEOTIDE SEQUENCE</scope>
    <source>
        <strain evidence="2">237g6f4</strain>
        <tissue evidence="2">Blood</tissue>
    </source>
</reference>
<organism evidence="2 3">
    <name type="scientific">Engystomops pustulosus</name>
    <name type="common">Tungara frog</name>
    <name type="synonym">Physalaemus pustulosus</name>
    <dbReference type="NCBI Taxonomy" id="76066"/>
    <lineage>
        <taxon>Eukaryota</taxon>
        <taxon>Metazoa</taxon>
        <taxon>Chordata</taxon>
        <taxon>Craniata</taxon>
        <taxon>Vertebrata</taxon>
        <taxon>Euteleostomi</taxon>
        <taxon>Amphibia</taxon>
        <taxon>Batrachia</taxon>
        <taxon>Anura</taxon>
        <taxon>Neobatrachia</taxon>
        <taxon>Hyloidea</taxon>
        <taxon>Leptodactylidae</taxon>
        <taxon>Leiuperinae</taxon>
        <taxon>Engystomops</taxon>
    </lineage>
</organism>
<dbReference type="PROSITE" id="PS50234">
    <property type="entry name" value="VWFA"/>
    <property type="match status" value="1"/>
</dbReference>
<proteinExistence type="predicted"/>
<name>A0AAV7B5N8_ENGPU</name>
<dbReference type="InterPro" id="IPR036465">
    <property type="entry name" value="vWFA_dom_sf"/>
</dbReference>
<dbReference type="SUPFAM" id="SSF53300">
    <property type="entry name" value="vWA-like"/>
    <property type="match status" value="1"/>
</dbReference>
<accession>A0AAV7B5N8</accession>
<dbReference type="GO" id="GO:0030127">
    <property type="term" value="C:COPII vesicle coat"/>
    <property type="evidence" value="ECO:0007669"/>
    <property type="project" value="InterPro"/>
</dbReference>
<evidence type="ECO:0000313" key="3">
    <source>
        <dbReference type="Proteomes" id="UP000824782"/>
    </source>
</evidence>
<dbReference type="GO" id="GO:0006886">
    <property type="term" value="P:intracellular protein transport"/>
    <property type="evidence" value="ECO:0007669"/>
    <property type="project" value="InterPro"/>
</dbReference>
<dbReference type="SUPFAM" id="SSF82919">
    <property type="entry name" value="Zn-finger domain of Sec23/24"/>
    <property type="match status" value="1"/>
</dbReference>
<dbReference type="SMART" id="SM00327">
    <property type="entry name" value="VWA"/>
    <property type="match status" value="1"/>
</dbReference>
<dbReference type="GO" id="GO:0070971">
    <property type="term" value="C:endoplasmic reticulum exit site"/>
    <property type="evidence" value="ECO:0007669"/>
    <property type="project" value="TreeGrafter"/>
</dbReference>
<protein>
    <recommendedName>
        <fullName evidence="1">VWFA domain-containing protein</fullName>
    </recommendedName>
</protein>
<dbReference type="EMBL" id="WNYA01000006">
    <property type="protein sequence ID" value="KAG8567851.1"/>
    <property type="molecule type" value="Genomic_DNA"/>
</dbReference>
<feature type="domain" description="VWFA" evidence="1">
    <location>
        <begin position="96"/>
        <end position="335"/>
    </location>
</feature>
<dbReference type="PANTHER" id="PTHR13803:SF43">
    <property type="entry name" value="CIRCULARLY PERMUTATED RAS PROTEIN 1-LIKE"/>
    <property type="match status" value="1"/>
</dbReference>
<gene>
    <name evidence="2" type="ORF">GDO81_013804</name>
</gene>
<dbReference type="GO" id="GO:0008270">
    <property type="term" value="F:zinc ion binding"/>
    <property type="evidence" value="ECO:0007669"/>
    <property type="project" value="InterPro"/>
</dbReference>
<dbReference type="InterPro" id="IPR050550">
    <property type="entry name" value="SEC23_SEC24_subfamily"/>
</dbReference>
<dbReference type="Gene3D" id="3.40.50.410">
    <property type="entry name" value="von Willebrand factor, type A domain"/>
    <property type="match status" value="1"/>
</dbReference>
<dbReference type="GO" id="GO:0090110">
    <property type="term" value="P:COPII-coated vesicle cargo loading"/>
    <property type="evidence" value="ECO:0007669"/>
    <property type="project" value="TreeGrafter"/>
</dbReference>
<dbReference type="InterPro" id="IPR002035">
    <property type="entry name" value="VWF_A"/>
</dbReference>
<evidence type="ECO:0000313" key="2">
    <source>
        <dbReference type="EMBL" id="KAG8567851.1"/>
    </source>
</evidence>